<feature type="signal peptide" evidence="1">
    <location>
        <begin position="1"/>
        <end position="19"/>
    </location>
</feature>
<name>A0AAV7GEU9_DENCH</name>
<keyword evidence="1" id="KW-0732">Signal</keyword>
<dbReference type="EMBL" id="JAGFBR010000015">
    <property type="protein sequence ID" value="KAH0455026.1"/>
    <property type="molecule type" value="Genomic_DNA"/>
</dbReference>
<organism evidence="2 3">
    <name type="scientific">Dendrobium chrysotoxum</name>
    <name type="common">Orchid</name>
    <dbReference type="NCBI Taxonomy" id="161865"/>
    <lineage>
        <taxon>Eukaryota</taxon>
        <taxon>Viridiplantae</taxon>
        <taxon>Streptophyta</taxon>
        <taxon>Embryophyta</taxon>
        <taxon>Tracheophyta</taxon>
        <taxon>Spermatophyta</taxon>
        <taxon>Magnoliopsida</taxon>
        <taxon>Liliopsida</taxon>
        <taxon>Asparagales</taxon>
        <taxon>Orchidaceae</taxon>
        <taxon>Epidendroideae</taxon>
        <taxon>Malaxideae</taxon>
        <taxon>Dendrobiinae</taxon>
        <taxon>Dendrobium</taxon>
    </lineage>
</organism>
<protein>
    <submittedName>
        <fullName evidence="2">Uncharacterized protein</fullName>
    </submittedName>
</protein>
<proteinExistence type="predicted"/>
<sequence>MWIYYFILILSVLLTNLSGPQVHLECESAQDQGIVLDVLRGLWDDISIATQLKLIIPKDRIIVQDDLYKILPLIIQSKGWIRAGGLHTNLICPLERRLPSVVFLLDGERELVLLRMISQLLSNDRYRKRFSGKTFRSKIFKKQSMYGMIANRVCFYDIEISGRK</sequence>
<reference evidence="2 3" key="1">
    <citation type="journal article" date="2021" name="Hortic Res">
        <title>Chromosome-scale assembly of the Dendrobium chrysotoxum genome enhances the understanding of orchid evolution.</title>
        <authorList>
            <person name="Zhang Y."/>
            <person name="Zhang G.Q."/>
            <person name="Zhang D."/>
            <person name="Liu X.D."/>
            <person name="Xu X.Y."/>
            <person name="Sun W.H."/>
            <person name="Yu X."/>
            <person name="Zhu X."/>
            <person name="Wang Z.W."/>
            <person name="Zhao X."/>
            <person name="Zhong W.Y."/>
            <person name="Chen H."/>
            <person name="Yin W.L."/>
            <person name="Huang T."/>
            <person name="Niu S.C."/>
            <person name="Liu Z.J."/>
        </authorList>
    </citation>
    <scope>NUCLEOTIDE SEQUENCE [LARGE SCALE GENOMIC DNA]</scope>
    <source>
        <strain evidence="2">Lindl</strain>
    </source>
</reference>
<dbReference type="Proteomes" id="UP000775213">
    <property type="component" value="Unassembled WGS sequence"/>
</dbReference>
<dbReference type="AlphaFoldDB" id="A0AAV7GEU9"/>
<comment type="caution">
    <text evidence="2">The sequence shown here is derived from an EMBL/GenBank/DDBJ whole genome shotgun (WGS) entry which is preliminary data.</text>
</comment>
<keyword evidence="3" id="KW-1185">Reference proteome</keyword>
<feature type="chain" id="PRO_5043328049" evidence="1">
    <location>
        <begin position="20"/>
        <end position="164"/>
    </location>
</feature>
<evidence type="ECO:0000313" key="3">
    <source>
        <dbReference type="Proteomes" id="UP000775213"/>
    </source>
</evidence>
<evidence type="ECO:0000256" key="1">
    <source>
        <dbReference type="SAM" id="SignalP"/>
    </source>
</evidence>
<gene>
    <name evidence="2" type="ORF">IEQ34_016950</name>
</gene>
<accession>A0AAV7GEU9</accession>
<evidence type="ECO:0000313" key="2">
    <source>
        <dbReference type="EMBL" id="KAH0455026.1"/>
    </source>
</evidence>